<dbReference type="CDD" id="cd00093">
    <property type="entry name" value="HTH_XRE"/>
    <property type="match status" value="1"/>
</dbReference>
<dbReference type="InterPro" id="IPR010982">
    <property type="entry name" value="Lambda_DNA-bd_dom_sf"/>
</dbReference>
<dbReference type="PANTHER" id="PTHR46797">
    <property type="entry name" value="HTH-TYPE TRANSCRIPTIONAL REGULATOR"/>
    <property type="match status" value="1"/>
</dbReference>
<dbReference type="EMBL" id="JBHSLW010000025">
    <property type="protein sequence ID" value="MFC5421051.1"/>
    <property type="molecule type" value="Genomic_DNA"/>
</dbReference>
<dbReference type="PANTHER" id="PTHR46797:SF1">
    <property type="entry name" value="METHYLPHOSPHONATE SYNTHASE"/>
    <property type="match status" value="1"/>
</dbReference>
<evidence type="ECO:0000256" key="1">
    <source>
        <dbReference type="ARBA" id="ARBA00023125"/>
    </source>
</evidence>
<dbReference type="Gene3D" id="1.10.260.40">
    <property type="entry name" value="lambda repressor-like DNA-binding domains"/>
    <property type="match status" value="1"/>
</dbReference>
<evidence type="ECO:0000313" key="3">
    <source>
        <dbReference type="EMBL" id="MFC5421051.1"/>
    </source>
</evidence>
<evidence type="ECO:0000313" key="4">
    <source>
        <dbReference type="Proteomes" id="UP001596053"/>
    </source>
</evidence>
<dbReference type="InterPro" id="IPR050807">
    <property type="entry name" value="TransReg_Diox_bact_type"/>
</dbReference>
<reference evidence="4" key="1">
    <citation type="journal article" date="2019" name="Int. J. Syst. Evol. Microbiol.">
        <title>The Global Catalogue of Microorganisms (GCM) 10K type strain sequencing project: providing services to taxonomists for standard genome sequencing and annotation.</title>
        <authorList>
            <consortium name="The Broad Institute Genomics Platform"/>
            <consortium name="The Broad Institute Genome Sequencing Center for Infectious Disease"/>
            <person name="Wu L."/>
            <person name="Ma J."/>
        </authorList>
    </citation>
    <scope>NUCLEOTIDE SEQUENCE [LARGE SCALE GENOMIC DNA]</scope>
    <source>
        <strain evidence="4">NCAIM B.01391</strain>
    </source>
</reference>
<organism evidence="3 4">
    <name type="scientific">Bosea eneae</name>
    <dbReference type="NCBI Taxonomy" id="151454"/>
    <lineage>
        <taxon>Bacteria</taxon>
        <taxon>Pseudomonadati</taxon>
        <taxon>Pseudomonadota</taxon>
        <taxon>Alphaproteobacteria</taxon>
        <taxon>Hyphomicrobiales</taxon>
        <taxon>Boseaceae</taxon>
        <taxon>Bosea</taxon>
    </lineage>
</organism>
<name>A0ABW0IRY1_9HYPH</name>
<dbReference type="SUPFAM" id="SSF47413">
    <property type="entry name" value="lambda repressor-like DNA-binding domains"/>
    <property type="match status" value="1"/>
</dbReference>
<dbReference type="PROSITE" id="PS50943">
    <property type="entry name" value="HTH_CROC1"/>
    <property type="match status" value="1"/>
</dbReference>
<keyword evidence="1" id="KW-0238">DNA-binding</keyword>
<gene>
    <name evidence="3" type="ORF">ACFPOB_15950</name>
</gene>
<dbReference type="InterPro" id="IPR001387">
    <property type="entry name" value="Cro/C1-type_HTH"/>
</dbReference>
<dbReference type="Proteomes" id="UP001596053">
    <property type="component" value="Unassembled WGS sequence"/>
</dbReference>
<evidence type="ECO:0000259" key="2">
    <source>
        <dbReference type="PROSITE" id="PS50943"/>
    </source>
</evidence>
<comment type="caution">
    <text evidence="3">The sequence shown here is derived from an EMBL/GenBank/DDBJ whole genome shotgun (WGS) entry which is preliminary data.</text>
</comment>
<feature type="domain" description="HTH cro/C1-type" evidence="2">
    <location>
        <begin position="8"/>
        <end position="62"/>
    </location>
</feature>
<dbReference type="RefSeq" id="WP_377799397.1">
    <property type="nucleotide sequence ID" value="NZ_JBHSLW010000025.1"/>
</dbReference>
<accession>A0ABW0IRY1</accession>
<sequence>MADLTNRIAAARKSAGLTQAQLAERVGSHWITISKLERGKIKLTVEWAEKLADALKVPASDLFLHKEKLNIVKISGWLSDRGEINSFEKWSDDRRERQFELDAVDSENSIWVEIKTDDFYPIIQVNDLIKIIIMPTDTDPRSLIDRMVLALIREDGSLQERFGILGTDTKEGLFTLRPLSGSPIRGLKVERLGRVSTAIFDPGQIRFSETLVDKHPDHWREKWKRRANHVDTY</sequence>
<dbReference type="SMART" id="SM00530">
    <property type="entry name" value="HTH_XRE"/>
    <property type="match status" value="1"/>
</dbReference>
<dbReference type="Pfam" id="PF01381">
    <property type="entry name" value="HTH_3"/>
    <property type="match status" value="1"/>
</dbReference>
<proteinExistence type="predicted"/>
<protein>
    <submittedName>
        <fullName evidence="3">Helix-turn-helix domain-containing protein</fullName>
    </submittedName>
</protein>
<keyword evidence="4" id="KW-1185">Reference proteome</keyword>